<dbReference type="SUPFAM" id="SSF57850">
    <property type="entry name" value="RING/U-box"/>
    <property type="match status" value="1"/>
</dbReference>
<dbReference type="SUPFAM" id="SSF48452">
    <property type="entry name" value="TPR-like"/>
    <property type="match status" value="1"/>
</dbReference>
<keyword evidence="2 4" id="KW-0863">Zinc-finger</keyword>
<dbReference type="EMBL" id="JALJOT010000014">
    <property type="protein sequence ID" value="KAK9903541.1"/>
    <property type="molecule type" value="Genomic_DNA"/>
</dbReference>
<evidence type="ECO:0000313" key="7">
    <source>
        <dbReference type="EMBL" id="KAK9903541.1"/>
    </source>
</evidence>
<evidence type="ECO:0000256" key="3">
    <source>
        <dbReference type="ARBA" id="ARBA00022833"/>
    </source>
</evidence>
<evidence type="ECO:0000256" key="2">
    <source>
        <dbReference type="ARBA" id="ARBA00022771"/>
    </source>
</evidence>
<dbReference type="PROSITE" id="PS00518">
    <property type="entry name" value="ZF_RING_1"/>
    <property type="match status" value="1"/>
</dbReference>
<keyword evidence="3" id="KW-0862">Zinc</keyword>
<dbReference type="InterPro" id="IPR013083">
    <property type="entry name" value="Znf_RING/FYVE/PHD"/>
</dbReference>
<feature type="region of interest" description="Disordered" evidence="5">
    <location>
        <begin position="95"/>
        <end position="129"/>
    </location>
</feature>
<proteinExistence type="predicted"/>
<comment type="caution">
    <text evidence="7">The sequence shown here is derived from an EMBL/GenBank/DDBJ whole genome shotgun (WGS) entry which is preliminary data.</text>
</comment>
<evidence type="ECO:0000256" key="5">
    <source>
        <dbReference type="SAM" id="MobiDB-lite"/>
    </source>
</evidence>
<feature type="domain" description="RING-type" evidence="6">
    <location>
        <begin position="18"/>
        <end position="51"/>
    </location>
</feature>
<keyword evidence="8" id="KW-1185">Reference proteome</keyword>
<dbReference type="Gene3D" id="1.25.40.10">
    <property type="entry name" value="Tetratricopeptide repeat domain"/>
    <property type="match status" value="1"/>
</dbReference>
<accession>A0ABR2YEG0</accession>
<dbReference type="Proteomes" id="UP001491310">
    <property type="component" value="Unassembled WGS sequence"/>
</dbReference>
<dbReference type="PROSITE" id="PS50089">
    <property type="entry name" value="ZF_RING_2"/>
    <property type="match status" value="1"/>
</dbReference>
<evidence type="ECO:0000259" key="6">
    <source>
        <dbReference type="PROSITE" id="PS50089"/>
    </source>
</evidence>
<name>A0ABR2YEG0_9CHLO</name>
<dbReference type="Gene3D" id="3.30.40.10">
    <property type="entry name" value="Zinc/RING finger domain, C3HC4 (zinc finger)"/>
    <property type="match status" value="1"/>
</dbReference>
<sequence length="357" mass="37880">MGFGTAKKPKTVESALICSRCDALFFDPVKMDCQHYFCRACIEPCSDCLMCGADIHKRTPEPKLEDLVELFIKVCGDLDAFEAAAAGRAAADSKATATDDDSNAATRDKGSDGGAEQHGSEATSKSSNAKDDVARAEYMLQCALRSMAGGNFAAAAARFGRCREQLVSLAEAAAETSWSEDSCCRLGDVCGSQGVCEQRLGRLNAAEGCFKDSIHFLKKSPVRSGQVVHALAVSNNKLGDLHYSRQEHELARSSYSDALAIRQQACEVQVQDDDGCAHVSAALNLVTSLLKVADIEEVLGNSKAASECLAKADNLLVSVSGNILPGSADEAKHRGLQNFSMKLGATLNANIDDLKVS</sequence>
<evidence type="ECO:0000313" key="8">
    <source>
        <dbReference type="Proteomes" id="UP001491310"/>
    </source>
</evidence>
<dbReference type="InterPro" id="IPR011990">
    <property type="entry name" value="TPR-like_helical_dom_sf"/>
</dbReference>
<protein>
    <recommendedName>
        <fullName evidence="6">RING-type domain-containing protein</fullName>
    </recommendedName>
</protein>
<keyword evidence="1" id="KW-0479">Metal-binding</keyword>
<reference evidence="7 8" key="1">
    <citation type="journal article" date="2024" name="Nat. Commun.">
        <title>Phylogenomics reveals the evolutionary origins of lichenization in chlorophyte algae.</title>
        <authorList>
            <person name="Puginier C."/>
            <person name="Libourel C."/>
            <person name="Otte J."/>
            <person name="Skaloud P."/>
            <person name="Haon M."/>
            <person name="Grisel S."/>
            <person name="Petersen M."/>
            <person name="Berrin J.G."/>
            <person name="Delaux P.M."/>
            <person name="Dal Grande F."/>
            <person name="Keller J."/>
        </authorList>
    </citation>
    <scope>NUCLEOTIDE SEQUENCE [LARGE SCALE GENOMIC DNA]</scope>
    <source>
        <strain evidence="7 8">SAG 216-7</strain>
    </source>
</reference>
<evidence type="ECO:0000256" key="4">
    <source>
        <dbReference type="PROSITE-ProRule" id="PRU00175"/>
    </source>
</evidence>
<organism evidence="7 8">
    <name type="scientific">Coccomyxa subellipsoidea</name>
    <dbReference type="NCBI Taxonomy" id="248742"/>
    <lineage>
        <taxon>Eukaryota</taxon>
        <taxon>Viridiplantae</taxon>
        <taxon>Chlorophyta</taxon>
        <taxon>core chlorophytes</taxon>
        <taxon>Trebouxiophyceae</taxon>
        <taxon>Trebouxiophyceae incertae sedis</taxon>
        <taxon>Coccomyxaceae</taxon>
        <taxon>Coccomyxa</taxon>
    </lineage>
</organism>
<dbReference type="InterPro" id="IPR017907">
    <property type="entry name" value="Znf_RING_CS"/>
</dbReference>
<gene>
    <name evidence="7" type="ORF">WJX75_008284</name>
</gene>
<evidence type="ECO:0000256" key="1">
    <source>
        <dbReference type="ARBA" id="ARBA00022723"/>
    </source>
</evidence>
<dbReference type="InterPro" id="IPR001841">
    <property type="entry name" value="Znf_RING"/>
</dbReference>